<sequence length="141" mass="15907">MDEGMAVFEVSSQVTIPDDKASQESPHKKVCRLKAEKEAYNIGFHTIDYLPGRDSPLNLLLAYRNVGRVIEQTKVSMPIVNELLRSAPAQIRAEEGNIVEQNRLTEALRKRARELGEEEQRIKVGVVHDDDAVKAMNKKPK</sequence>
<protein>
    <submittedName>
        <fullName evidence="1">Uncharacterized protein</fullName>
    </submittedName>
</protein>
<gene>
    <name evidence="1" type="ORF">L873DRAFT_901335</name>
</gene>
<reference evidence="1 2" key="1">
    <citation type="journal article" date="2018" name="Nat. Ecol. Evol.">
        <title>Pezizomycetes genomes reveal the molecular basis of ectomycorrhizal truffle lifestyle.</title>
        <authorList>
            <person name="Murat C."/>
            <person name="Payen T."/>
            <person name="Noel B."/>
            <person name="Kuo A."/>
            <person name="Morin E."/>
            <person name="Chen J."/>
            <person name="Kohler A."/>
            <person name="Krizsan K."/>
            <person name="Balestrini R."/>
            <person name="Da Silva C."/>
            <person name="Montanini B."/>
            <person name="Hainaut M."/>
            <person name="Levati E."/>
            <person name="Barry K.W."/>
            <person name="Belfiori B."/>
            <person name="Cichocki N."/>
            <person name="Clum A."/>
            <person name="Dockter R.B."/>
            <person name="Fauchery L."/>
            <person name="Guy J."/>
            <person name="Iotti M."/>
            <person name="Le Tacon F."/>
            <person name="Lindquist E.A."/>
            <person name="Lipzen A."/>
            <person name="Malagnac F."/>
            <person name="Mello A."/>
            <person name="Molinier V."/>
            <person name="Miyauchi S."/>
            <person name="Poulain J."/>
            <person name="Riccioni C."/>
            <person name="Rubini A."/>
            <person name="Sitrit Y."/>
            <person name="Splivallo R."/>
            <person name="Traeger S."/>
            <person name="Wang M."/>
            <person name="Zifcakova L."/>
            <person name="Wipf D."/>
            <person name="Zambonelli A."/>
            <person name="Paolocci F."/>
            <person name="Nowrousian M."/>
            <person name="Ottonello S."/>
            <person name="Baldrian P."/>
            <person name="Spatafora J.W."/>
            <person name="Henrissat B."/>
            <person name="Nagy L.G."/>
            <person name="Aury J.M."/>
            <person name="Wincker P."/>
            <person name="Grigoriev I.V."/>
            <person name="Bonfante P."/>
            <person name="Martin F.M."/>
        </authorList>
    </citation>
    <scope>NUCLEOTIDE SEQUENCE [LARGE SCALE GENOMIC DNA]</scope>
    <source>
        <strain evidence="1 2">120613-1</strain>
    </source>
</reference>
<name>A0A3N4IV64_9PEZI</name>
<dbReference type="Proteomes" id="UP000276215">
    <property type="component" value="Unassembled WGS sequence"/>
</dbReference>
<dbReference type="EMBL" id="ML120717">
    <property type="protein sequence ID" value="RPA88668.1"/>
    <property type="molecule type" value="Genomic_DNA"/>
</dbReference>
<evidence type="ECO:0000313" key="2">
    <source>
        <dbReference type="Proteomes" id="UP000276215"/>
    </source>
</evidence>
<proteinExistence type="predicted"/>
<dbReference type="OrthoDB" id="9445768at2759"/>
<evidence type="ECO:0000313" key="1">
    <source>
        <dbReference type="EMBL" id="RPA88668.1"/>
    </source>
</evidence>
<dbReference type="AlphaFoldDB" id="A0A3N4IV64"/>
<organism evidence="1 2">
    <name type="scientific">Choiromyces venosus 120613-1</name>
    <dbReference type="NCBI Taxonomy" id="1336337"/>
    <lineage>
        <taxon>Eukaryota</taxon>
        <taxon>Fungi</taxon>
        <taxon>Dikarya</taxon>
        <taxon>Ascomycota</taxon>
        <taxon>Pezizomycotina</taxon>
        <taxon>Pezizomycetes</taxon>
        <taxon>Pezizales</taxon>
        <taxon>Tuberaceae</taxon>
        <taxon>Choiromyces</taxon>
    </lineage>
</organism>
<accession>A0A3N4IV64</accession>
<keyword evidence="2" id="KW-1185">Reference proteome</keyword>